<feature type="non-terminal residue" evidence="2">
    <location>
        <position position="1"/>
    </location>
</feature>
<keyword evidence="1" id="KW-0812">Transmembrane</keyword>
<keyword evidence="1" id="KW-0472">Membrane</keyword>
<comment type="caution">
    <text evidence="2">The sequence shown here is derived from an EMBL/GenBank/DDBJ whole genome shotgun (WGS) entry which is preliminary data.</text>
</comment>
<dbReference type="SUPFAM" id="SSF81665">
    <property type="entry name" value="Calcium ATPase, transmembrane domain M"/>
    <property type="match status" value="1"/>
</dbReference>
<keyword evidence="1" id="KW-1133">Transmembrane helix</keyword>
<feature type="transmembrane region" description="Helical" evidence="1">
    <location>
        <begin position="916"/>
        <end position="940"/>
    </location>
</feature>
<dbReference type="PANTHER" id="PTHR13219:SF6">
    <property type="entry name" value="TRANSMEMBRANE PROTEIN 94"/>
    <property type="match status" value="1"/>
</dbReference>
<dbReference type="EMBL" id="CATQJA010002653">
    <property type="protein sequence ID" value="CAJ0578093.1"/>
    <property type="molecule type" value="Genomic_DNA"/>
</dbReference>
<sequence length="1087" mass="121020">MGNPLTSLEAFSRLLEDFEETLAEHQANVSESVPPNPPPSFCYRRRVLLIYFLLNVLLFVGAVDLENDVSPSLLIAAFISFGLCASLIWLGATQKRCLRDRRVDEAKRVLEKLKNVDAETIDYDAIFEPPSEEWICQWVERLKLPSPTTIPTLLLARGDVLLLRPGQPAPCKCETLHTGIQLERGQKFEQTVRRDGETGAAIPLEPTKCIVLEAPIRQHLTTIFAGTVLSTPLDIQIGRILNTLLTKFLLPFAVVASIALTVTRFWISDESSLFGKRFIFAVPATILIPLLCPVFPLFYIAILLYNNTVVYDFLGSGDLARSTSIFKIFHNARKSFNRNDFWTTDLVSLFGSLTAICFVDKKGIVSSPNPLLDKLFFFTRQTDELEEGVETRSPTFPEVLELSGEKADGEWVLGFDDPAWVRFIDSLLPLGENVRLNGCGLYKDYLRFLDHATCVAESVPRTIAVASRRCLCQFPKLLKLSPSKEGAITTSVAVYKRLPGQEPPPGLVRHRTPLEGAFCALQTDEHSLHRHLACQGTASVVLNSCSHVWDGTAINPITNLEKRAAMDFYHRHSMTGYCLGLSYRAAGALPSSRLAGQFLEVGAGGRFHPHAPHSPSLPRCHSAESLAHRDFFAPSEITTAPELLESYFEGHVFCGMFVLQYQAEPSIVALVEAVEADAIRFVYFSRENELRSRVFAEKLGLESGWNCHVSLAEEERVCRKNDIFAALYRTRPSRGLLLASHDSLPLESEYCMAARYSPYSRSTSRTGSVQKVAPLLNKAQLPQGVSAVRPHLEEIDNVPLQVGLFTDSTPGATKEMIAIMQEYGEFVLAVGSSLNVANGSIFGQANVSICVEPLRDDCQATKTEKVEPRVRAVALATDCMKIGANFVLQHQQLPLLSELITACRHRLYSLRIALQFLLLLSGSLSLLVALSAALYLPIVFKPDQMLLFVLISFPLIATSPLLGSFLPRKKFVKIAGKNQEHVNRKEVVGALWSFCIQFLPMILFTLALYFFLLVRHVDFECEFSDLVCSVGYLHDESESNGTLTAHLKLNTEQVRHLVAFQFLCFTIVHSLSWASPLFPSCFYSSCR</sequence>
<dbReference type="PANTHER" id="PTHR13219">
    <property type="entry name" value="TRANSMEMBRANE PROTEIN 94"/>
    <property type="match status" value="1"/>
</dbReference>
<feature type="transmembrane region" description="Helical" evidence="1">
    <location>
        <begin position="248"/>
        <end position="267"/>
    </location>
</feature>
<proteinExistence type="predicted"/>
<feature type="transmembrane region" description="Helical" evidence="1">
    <location>
        <begin position="71"/>
        <end position="92"/>
    </location>
</feature>
<feature type="transmembrane region" description="Helical" evidence="1">
    <location>
        <begin position="987"/>
        <end position="1012"/>
    </location>
</feature>
<dbReference type="AlphaFoldDB" id="A0AA36D1I4"/>
<name>A0AA36D1I4_9BILA</name>
<keyword evidence="3" id="KW-1185">Reference proteome</keyword>
<evidence type="ECO:0000313" key="2">
    <source>
        <dbReference type="EMBL" id="CAJ0578093.1"/>
    </source>
</evidence>
<dbReference type="InterPro" id="IPR039720">
    <property type="entry name" value="TMEM94"/>
</dbReference>
<evidence type="ECO:0000313" key="3">
    <source>
        <dbReference type="Proteomes" id="UP001177023"/>
    </source>
</evidence>
<gene>
    <name evidence="2" type="ORF">MSPICULIGERA_LOCUS16357</name>
</gene>
<reference evidence="2" key="1">
    <citation type="submission" date="2023-06" db="EMBL/GenBank/DDBJ databases">
        <authorList>
            <person name="Delattre M."/>
        </authorList>
    </citation>
    <scope>NUCLEOTIDE SEQUENCE</scope>
    <source>
        <strain evidence="2">AF72</strain>
    </source>
</reference>
<dbReference type="Proteomes" id="UP001177023">
    <property type="component" value="Unassembled WGS sequence"/>
</dbReference>
<feature type="transmembrane region" description="Helical" evidence="1">
    <location>
        <begin position="47"/>
        <end position="65"/>
    </location>
</feature>
<dbReference type="InterPro" id="IPR023298">
    <property type="entry name" value="ATPase_P-typ_TM_dom_sf"/>
</dbReference>
<feature type="transmembrane region" description="Helical" evidence="1">
    <location>
        <begin position="946"/>
        <end position="966"/>
    </location>
</feature>
<organism evidence="2 3">
    <name type="scientific">Mesorhabditis spiculigera</name>
    <dbReference type="NCBI Taxonomy" id="96644"/>
    <lineage>
        <taxon>Eukaryota</taxon>
        <taxon>Metazoa</taxon>
        <taxon>Ecdysozoa</taxon>
        <taxon>Nematoda</taxon>
        <taxon>Chromadorea</taxon>
        <taxon>Rhabditida</taxon>
        <taxon>Rhabditina</taxon>
        <taxon>Rhabditomorpha</taxon>
        <taxon>Rhabditoidea</taxon>
        <taxon>Rhabditidae</taxon>
        <taxon>Mesorhabditinae</taxon>
        <taxon>Mesorhabditis</taxon>
    </lineage>
</organism>
<evidence type="ECO:0000256" key="1">
    <source>
        <dbReference type="SAM" id="Phobius"/>
    </source>
</evidence>
<accession>A0AA36D1I4</accession>
<protein>
    <submittedName>
        <fullName evidence="2">Uncharacterized protein</fullName>
    </submittedName>
</protein>
<feature type="transmembrane region" description="Helical" evidence="1">
    <location>
        <begin position="279"/>
        <end position="305"/>
    </location>
</feature>